<sequence length="912" mass="99563">MGKLDTDASDLLQISPPRSGDMDLKKIKKEEYTGSHEIPIFSKLYLAEMIGEALRETRHIAFKKTRQDQEDNHNPFSHEGPTPSLRRSRSLYGPQACLGFSLVFAGIDLAARKLIINIAMKLNDNLKLQSRVRTSIPVTGRIFVESLVAGTLSKDKKRIKPAVWSNGLWKRPAPKYIGPACRPNWLQRDLRMVGDAILGNPQQSKSANSFRLVDLATPLAFYVCSRYPPATLNCMWGFRFSKPTSLCRAEHCTDTAYTVDEHYRTEMLEIAPWPQADSMFGFNARHVSMAVAGRHWDKTLEIGILNENGFVGSRQLNPSERRKLGRRMLGFAETNASPITTTKYANQSCLLMARQRLDVAFERTRWYRFSVLEPSCLVWSGGDVDHNPMSKWSDTRELDWGNGCQPGNTNPKPMETAASSHATTIKLPLCGGTHQARLGFLCSPVPRSSIPSGLSKGADSRTETEYLTQYLAECLVASFSAGRQDSEVRNHSACTIDKPCRILPRPHRSRACYPYMACFRSSPEESSSHPGEAGNASGFAVIAANSAACLARPATDHWIPGSPHRVTLNGYQVGKYNGDNCSSVASCEMRLSSPYQTVPLPSGASPGTLAVLLPQSSSQSTVATDSLFTRPSASGVAVSQRDGSPNTSAWEAGIHPMGLRLCDTMYTGPAAYAKKRGGSAAQLHSSVSDALPKGGCFQYTTGATGRWIRRPRTPTPVPTVFPDLRLHTGTKTLSMATLASIGPASAQVISAKRRLALIPDSAGSAFNGLYAGELSGLKTSATTQGIMGWDGVRGGWGRRIPNPEAPSLLLSLASSLKGASLRRGQPAFGDFAPLSLRDLVALTFYCDTVINGKYIMTASRLRTIQLYTELLTDHEHQLCPPMPNFTVALGYRLLGRSIRRTLAGQIRVDSRG</sequence>
<dbReference type="EMBL" id="CP019471">
    <property type="protein sequence ID" value="UQC74732.1"/>
    <property type="molecule type" value="Genomic_DNA"/>
</dbReference>
<dbReference type="KEGG" id="clup:CLUP02_01384"/>
<dbReference type="Proteomes" id="UP000830671">
    <property type="component" value="Chromosome 1"/>
</dbReference>
<protein>
    <submittedName>
        <fullName evidence="2">Uncharacterized protein</fullName>
    </submittedName>
</protein>
<dbReference type="GeneID" id="73335435"/>
<proteinExistence type="predicted"/>
<evidence type="ECO:0000256" key="1">
    <source>
        <dbReference type="SAM" id="MobiDB-lite"/>
    </source>
</evidence>
<feature type="region of interest" description="Disordered" evidence="1">
    <location>
        <begin position="65"/>
        <end position="88"/>
    </location>
</feature>
<gene>
    <name evidence="2" type="ORF">CLUP02_01384</name>
</gene>
<evidence type="ECO:0000313" key="3">
    <source>
        <dbReference type="Proteomes" id="UP000830671"/>
    </source>
</evidence>
<keyword evidence="3" id="KW-1185">Reference proteome</keyword>
<reference evidence="2" key="1">
    <citation type="journal article" date="2021" name="Mol. Plant Microbe Interact.">
        <title>Complete Genome Sequence of the Plant-Pathogenic Fungus Colletotrichum lupini.</title>
        <authorList>
            <person name="Baroncelli R."/>
            <person name="Pensec F."/>
            <person name="Da Lio D."/>
            <person name="Boufleur T."/>
            <person name="Vicente I."/>
            <person name="Sarrocco S."/>
            <person name="Picot A."/>
            <person name="Baraldi E."/>
            <person name="Sukno S."/>
            <person name="Thon M."/>
            <person name="Le Floch G."/>
        </authorList>
    </citation>
    <scope>NUCLEOTIDE SEQUENCE</scope>
    <source>
        <strain evidence="2">IMI 504893</strain>
    </source>
</reference>
<accession>A0A9Q8SDW2</accession>
<evidence type="ECO:0000313" key="2">
    <source>
        <dbReference type="EMBL" id="UQC74732.1"/>
    </source>
</evidence>
<dbReference type="AlphaFoldDB" id="A0A9Q8SDW2"/>
<organism evidence="2 3">
    <name type="scientific">Colletotrichum lupini</name>
    <dbReference type="NCBI Taxonomy" id="145971"/>
    <lineage>
        <taxon>Eukaryota</taxon>
        <taxon>Fungi</taxon>
        <taxon>Dikarya</taxon>
        <taxon>Ascomycota</taxon>
        <taxon>Pezizomycotina</taxon>
        <taxon>Sordariomycetes</taxon>
        <taxon>Hypocreomycetidae</taxon>
        <taxon>Glomerellales</taxon>
        <taxon>Glomerellaceae</taxon>
        <taxon>Colletotrichum</taxon>
        <taxon>Colletotrichum acutatum species complex</taxon>
    </lineage>
</organism>
<feature type="region of interest" description="Disordered" evidence="1">
    <location>
        <begin position="1"/>
        <end position="20"/>
    </location>
</feature>
<dbReference type="RefSeq" id="XP_049136382.1">
    <property type="nucleotide sequence ID" value="XM_049280425.1"/>
</dbReference>
<name>A0A9Q8SDW2_9PEZI</name>